<dbReference type="GO" id="GO:0004519">
    <property type="term" value="F:endonuclease activity"/>
    <property type="evidence" value="ECO:0007669"/>
    <property type="project" value="InterPro"/>
</dbReference>
<dbReference type="GO" id="GO:0003677">
    <property type="term" value="F:DNA binding"/>
    <property type="evidence" value="ECO:0007669"/>
    <property type="project" value="InterPro"/>
</dbReference>
<dbReference type="AlphaFoldDB" id="A0A379FVQ8"/>
<name>A0A379FVQ8_PRORE</name>
<dbReference type="EMBL" id="UGTZ01000001">
    <property type="protein sequence ID" value="SUC32736.1"/>
    <property type="molecule type" value="Genomic_DNA"/>
</dbReference>
<proteinExistence type="predicted"/>
<gene>
    <name evidence="1" type="ORF">NCTC11801_03738</name>
</gene>
<dbReference type="RefSeq" id="WP_115167856.1">
    <property type="nucleotide sequence ID" value="NZ_CP077317.1"/>
</dbReference>
<sequence length="233" mass="26599">MLSPGQRHRLKVEMRQKLEQQQAIAIADGESMHLQARAVDKDAARLKGMTNAERTEIKRQEFLPNYLPTAQRYLDDGKIYKNPIFAYCVVWLFDVGEFQQGLDWADIAIEQGQLTPTGFKSGFPAFVADTILQWAQLEAEAGHAIEPYFSRTFHNVTEKWRVHEKIKAKWYKFAALEILKGDNSEAKASAIDNVDDLEKADAYLARAHQLNPKSGVRTHRTRIAMRLRALTAE</sequence>
<evidence type="ECO:0000313" key="2">
    <source>
        <dbReference type="Proteomes" id="UP000254208"/>
    </source>
</evidence>
<dbReference type="GeneID" id="93674374"/>
<protein>
    <submittedName>
        <fullName evidence="1">Phage small terminase subunit</fullName>
    </submittedName>
</protein>
<evidence type="ECO:0000313" key="1">
    <source>
        <dbReference type="EMBL" id="SUC32736.1"/>
    </source>
</evidence>
<dbReference type="Proteomes" id="UP000254208">
    <property type="component" value="Unassembled WGS sequence"/>
</dbReference>
<accession>A0A379FVQ8</accession>
<dbReference type="InterPro" id="IPR010270">
    <property type="entry name" value="Phage_P2_GpM"/>
</dbReference>
<reference evidence="1 2" key="1">
    <citation type="submission" date="2018-06" db="EMBL/GenBank/DDBJ databases">
        <authorList>
            <consortium name="Pathogen Informatics"/>
            <person name="Doyle S."/>
        </authorList>
    </citation>
    <scope>NUCLEOTIDE SEQUENCE [LARGE SCALE GENOMIC DNA]</scope>
    <source>
        <strain evidence="1 2">NCTC11801</strain>
    </source>
</reference>
<dbReference type="Pfam" id="PF05944">
    <property type="entry name" value="Phage_term_smal"/>
    <property type="match status" value="1"/>
</dbReference>
<organism evidence="1 2">
    <name type="scientific">Providencia rettgeri</name>
    <dbReference type="NCBI Taxonomy" id="587"/>
    <lineage>
        <taxon>Bacteria</taxon>
        <taxon>Pseudomonadati</taxon>
        <taxon>Pseudomonadota</taxon>
        <taxon>Gammaproteobacteria</taxon>
        <taxon>Enterobacterales</taxon>
        <taxon>Morganellaceae</taxon>
        <taxon>Providencia</taxon>
    </lineage>
</organism>